<feature type="repeat" description="PPR" evidence="2">
    <location>
        <begin position="639"/>
        <end position="669"/>
    </location>
</feature>
<sequence length="921" mass="102079">MLRALFTSTSSSISKPRHLLLIRSNASARCAHVSSRRFVHGMHPSPCPNAHYMLGEMPQRATFIFNHLKLLKQGSTNHDVVVSLHSLSLKAGVLSDASVRTSFLGLYARAWDLRSSLALFDEMDEKDLISWNAVISACVVNAQFNLSATLFCELVCGFGVFDSTTVVIALSGVARTCELKHGLVLHGMIVKKRLDFDVFLCNALVDMYSKCRDLSSSEGVFEGMQVKDVTSWNSIMHGCLYNGCPVDSAFYFREMNQSGIKADQVGLSCVISACSSLKELSGFGRSVHGLVIKLGHNENSSVANSLISFYSRNEDVEDARQVFWKLVHKNVVSWNSMIHGLVENGHVCEALDVFQEMQYRMVSQPDDITLVTIIPIFGELRLLGHGKSIHGFAIRKELDSKNLSIPNSLLDMYLKCDDLISADILFNAMPSRDLITWNTIISGYSQSDSLKKEARILFCELLQTSMRCSLATLLAILPSCNTTPDDLNFGRALHSWNYKYGFANIVSAVNALMSMYINCGDLTAAFLLLDSILIVSDVVSWNTIIVGCVQNGHHKDALEAFEYMHCSLNLHADQITFVNLLSACGNFESLFHGRIIHGLALKSSIGSDLRVTNALLTMYLRCKDTESAAAVFQFSPTINLCSWNCMISGLTQNKEGRKALEYFRQMENFEPDEMSLVGAVCACTQLGNLRQGVEVHAYILRSQHQTNMFISSALVDMYSKCGRLDIAARVFQHSVEKSVASWNAMISAYGYHGQGRKAIELFSRMSEFGLKPTKSTYIAILSACSHSGLIDEAWKHYNCMSLEFGIKPTAEHHVCIVDMLGRAGMISEAFEFINKLPVQPESGIWGALLSACFDHGNVEMGKSTAENLFCMEPVNTGYYITLSNMYACSGMWSNAVSIRGLIQDRKLKKPPGFSSINVRLQ</sequence>
<dbReference type="Pfam" id="PF13041">
    <property type="entry name" value="PPR_2"/>
    <property type="match status" value="3"/>
</dbReference>
<reference evidence="3" key="2">
    <citation type="journal article" date="2022" name="Hortic Res">
        <title>The genome of Dioscorea zingiberensis sheds light on the biosynthesis, origin and evolution of the medicinally important diosgenin saponins.</title>
        <authorList>
            <person name="Li Y."/>
            <person name="Tan C."/>
            <person name="Li Z."/>
            <person name="Guo J."/>
            <person name="Li S."/>
            <person name="Chen X."/>
            <person name="Wang C."/>
            <person name="Dai X."/>
            <person name="Yang H."/>
            <person name="Song W."/>
            <person name="Hou L."/>
            <person name="Xu J."/>
            <person name="Tong Z."/>
            <person name="Xu A."/>
            <person name="Yuan X."/>
            <person name="Wang W."/>
            <person name="Yang Q."/>
            <person name="Chen L."/>
            <person name="Sun Z."/>
            <person name="Wang K."/>
            <person name="Pan B."/>
            <person name="Chen J."/>
            <person name="Bao Y."/>
            <person name="Liu F."/>
            <person name="Qi X."/>
            <person name="Gang D.R."/>
            <person name="Wen J."/>
            <person name="Li J."/>
        </authorList>
    </citation>
    <scope>NUCLEOTIDE SEQUENCE</scope>
    <source>
        <strain evidence="3">Dzin_1.0</strain>
    </source>
</reference>
<feature type="repeat" description="PPR" evidence="2">
    <location>
        <begin position="738"/>
        <end position="772"/>
    </location>
</feature>
<dbReference type="PROSITE" id="PS51375">
    <property type="entry name" value="PPR"/>
    <property type="match status" value="7"/>
</dbReference>
<feature type="repeat" description="PPR" evidence="2">
    <location>
        <begin position="537"/>
        <end position="567"/>
    </location>
</feature>
<dbReference type="Proteomes" id="UP001085076">
    <property type="component" value="Miscellaneous, Linkage group lg03"/>
</dbReference>
<gene>
    <name evidence="3" type="ORF">J5N97_015187</name>
</gene>
<evidence type="ECO:0000256" key="2">
    <source>
        <dbReference type="PROSITE-ProRule" id="PRU00708"/>
    </source>
</evidence>
<comment type="caution">
    <text evidence="3">The sequence shown here is derived from an EMBL/GenBank/DDBJ whole genome shotgun (WGS) entry which is preliminary data.</text>
</comment>
<evidence type="ECO:0000256" key="1">
    <source>
        <dbReference type="ARBA" id="ARBA00022737"/>
    </source>
</evidence>
<organism evidence="3 4">
    <name type="scientific">Dioscorea zingiberensis</name>
    <dbReference type="NCBI Taxonomy" id="325984"/>
    <lineage>
        <taxon>Eukaryota</taxon>
        <taxon>Viridiplantae</taxon>
        <taxon>Streptophyta</taxon>
        <taxon>Embryophyta</taxon>
        <taxon>Tracheophyta</taxon>
        <taxon>Spermatophyta</taxon>
        <taxon>Magnoliopsida</taxon>
        <taxon>Liliopsida</taxon>
        <taxon>Dioscoreales</taxon>
        <taxon>Dioscoreaceae</taxon>
        <taxon>Dioscorea</taxon>
    </lineage>
</organism>
<feature type="repeat" description="PPR" evidence="2">
    <location>
        <begin position="433"/>
        <end position="468"/>
    </location>
</feature>
<dbReference type="PANTHER" id="PTHR24015">
    <property type="entry name" value="OS07G0578800 PROTEIN-RELATED"/>
    <property type="match status" value="1"/>
</dbReference>
<dbReference type="InterPro" id="IPR046960">
    <property type="entry name" value="PPR_At4g14850-like_plant"/>
</dbReference>
<protein>
    <recommendedName>
        <fullName evidence="5">Pentatricopeptide repeat-containing protein</fullName>
    </recommendedName>
</protein>
<dbReference type="OrthoDB" id="732433at2759"/>
<dbReference type="Pfam" id="PF20431">
    <property type="entry name" value="E_motif"/>
    <property type="match status" value="1"/>
</dbReference>
<dbReference type="GO" id="GO:0003723">
    <property type="term" value="F:RNA binding"/>
    <property type="evidence" value="ECO:0007669"/>
    <property type="project" value="InterPro"/>
</dbReference>
<evidence type="ECO:0000313" key="3">
    <source>
        <dbReference type="EMBL" id="KAJ0979713.1"/>
    </source>
</evidence>
<proteinExistence type="predicted"/>
<dbReference type="FunFam" id="1.25.40.10:FF:000640">
    <property type="entry name" value="Tetratricopeptide repeat (TPR)-like superfamily protein"/>
    <property type="match status" value="1"/>
</dbReference>
<dbReference type="PANTHER" id="PTHR24015:SF1991">
    <property type="entry name" value="OS01G0938000 PROTEIN"/>
    <property type="match status" value="1"/>
</dbReference>
<keyword evidence="1" id="KW-0677">Repeat</keyword>
<dbReference type="InterPro" id="IPR002885">
    <property type="entry name" value="PPR_rpt"/>
</dbReference>
<dbReference type="InterPro" id="IPR046848">
    <property type="entry name" value="E_motif"/>
</dbReference>
<dbReference type="Pfam" id="PF01535">
    <property type="entry name" value="PPR"/>
    <property type="match status" value="6"/>
</dbReference>
<dbReference type="FunFam" id="1.25.40.10:FF:000975">
    <property type="entry name" value="Pentatricopeptide repeat-containing protein"/>
    <property type="match status" value="1"/>
</dbReference>
<dbReference type="GO" id="GO:0009451">
    <property type="term" value="P:RNA modification"/>
    <property type="evidence" value="ECO:0007669"/>
    <property type="project" value="InterPro"/>
</dbReference>
<evidence type="ECO:0000313" key="4">
    <source>
        <dbReference type="Proteomes" id="UP001085076"/>
    </source>
</evidence>
<accession>A0A9D5HKG3</accession>
<evidence type="ECO:0008006" key="5">
    <source>
        <dbReference type="Google" id="ProtNLM"/>
    </source>
</evidence>
<dbReference type="AlphaFoldDB" id="A0A9D5HKG3"/>
<dbReference type="FunFam" id="1.25.40.10:FF:000073">
    <property type="entry name" value="Pentatricopeptide repeat-containing protein chloroplastic"/>
    <property type="match status" value="1"/>
</dbReference>
<feature type="repeat" description="PPR" evidence="2">
    <location>
        <begin position="228"/>
        <end position="262"/>
    </location>
</feature>
<name>A0A9D5HKG3_9LILI</name>
<dbReference type="NCBIfam" id="TIGR00756">
    <property type="entry name" value="PPR"/>
    <property type="match status" value="4"/>
</dbReference>
<dbReference type="EMBL" id="JAGGNH010000003">
    <property type="protein sequence ID" value="KAJ0979713.1"/>
    <property type="molecule type" value="Genomic_DNA"/>
</dbReference>
<reference evidence="3" key="1">
    <citation type="submission" date="2021-03" db="EMBL/GenBank/DDBJ databases">
        <authorList>
            <person name="Li Z."/>
            <person name="Yang C."/>
        </authorList>
    </citation>
    <scope>NUCLEOTIDE SEQUENCE</scope>
    <source>
        <strain evidence="3">Dzin_1.0</strain>
        <tissue evidence="3">Leaf</tissue>
    </source>
</reference>
<dbReference type="InterPro" id="IPR011990">
    <property type="entry name" value="TPR-like_helical_dom_sf"/>
</dbReference>
<dbReference type="Gene3D" id="1.25.40.10">
    <property type="entry name" value="Tetratricopeptide repeat domain"/>
    <property type="match status" value="7"/>
</dbReference>
<dbReference type="FunFam" id="1.25.40.10:FF:000351">
    <property type="entry name" value="Pentatricopeptide repeat-containing protein"/>
    <property type="match status" value="1"/>
</dbReference>
<feature type="repeat" description="PPR" evidence="2">
    <location>
        <begin position="773"/>
        <end position="808"/>
    </location>
</feature>
<keyword evidence="4" id="KW-1185">Reference proteome</keyword>
<feature type="repeat" description="PPR" evidence="2">
    <location>
        <begin position="330"/>
        <end position="364"/>
    </location>
</feature>